<accession>A0A2D4GJW3</accession>
<dbReference type="GO" id="GO:0051056">
    <property type="term" value="P:regulation of small GTPase mediated signal transduction"/>
    <property type="evidence" value="ECO:0007669"/>
    <property type="project" value="InterPro"/>
</dbReference>
<dbReference type="AlphaFoldDB" id="A0A2D4GJW3"/>
<dbReference type="Gene3D" id="6.10.140.210">
    <property type="match status" value="1"/>
</dbReference>
<keyword evidence="1" id="KW-0343">GTPase activation</keyword>
<dbReference type="GO" id="GO:0005096">
    <property type="term" value="F:GTPase activator activity"/>
    <property type="evidence" value="ECO:0007669"/>
    <property type="project" value="UniProtKB-KW"/>
</dbReference>
<feature type="domain" description="Rap-GAP" evidence="2">
    <location>
        <begin position="61"/>
        <end position="118"/>
    </location>
</feature>
<dbReference type="GO" id="GO:0005886">
    <property type="term" value="C:plasma membrane"/>
    <property type="evidence" value="ECO:0007669"/>
    <property type="project" value="TreeGrafter"/>
</dbReference>
<evidence type="ECO:0000256" key="1">
    <source>
        <dbReference type="ARBA" id="ARBA00022468"/>
    </source>
</evidence>
<dbReference type="SUPFAM" id="SSF111347">
    <property type="entry name" value="Rap/Ran-GAP"/>
    <property type="match status" value="1"/>
</dbReference>
<sequence>MILSVSILAFHRSKAKTLHERIPLAGLSKLPNIPQIAKAFCDDATGLKFCPVLYPKASQLIVSYDEHELNNTFKFGVIYQKFKQTQEEELFGNNEESPAFKNFLNLLGETITLQDFKG</sequence>
<evidence type="ECO:0000259" key="2">
    <source>
        <dbReference type="PROSITE" id="PS50085"/>
    </source>
</evidence>
<dbReference type="PROSITE" id="PS50085">
    <property type="entry name" value="RAPGAP"/>
    <property type="match status" value="1"/>
</dbReference>
<dbReference type="Gene3D" id="3.40.50.11210">
    <property type="entry name" value="Rap/Ran-GAP"/>
    <property type="match status" value="1"/>
</dbReference>
<dbReference type="InterPro" id="IPR035974">
    <property type="entry name" value="Rap/Ran-GAP_sf"/>
</dbReference>
<protein>
    <recommendedName>
        <fullName evidence="2">Rap-GAP domain-containing protein</fullName>
    </recommendedName>
</protein>
<proteinExistence type="predicted"/>
<organism evidence="3">
    <name type="scientific">Micrurus corallinus</name>
    <name type="common">Brazilian coral snake</name>
    <dbReference type="NCBI Taxonomy" id="54390"/>
    <lineage>
        <taxon>Eukaryota</taxon>
        <taxon>Metazoa</taxon>
        <taxon>Chordata</taxon>
        <taxon>Craniata</taxon>
        <taxon>Vertebrata</taxon>
        <taxon>Euteleostomi</taxon>
        <taxon>Lepidosauria</taxon>
        <taxon>Squamata</taxon>
        <taxon>Bifurcata</taxon>
        <taxon>Unidentata</taxon>
        <taxon>Episquamata</taxon>
        <taxon>Toxicofera</taxon>
        <taxon>Serpentes</taxon>
        <taxon>Colubroidea</taxon>
        <taxon>Elapidae</taxon>
        <taxon>Elapinae</taxon>
        <taxon>Micrurus</taxon>
    </lineage>
</organism>
<dbReference type="InterPro" id="IPR000331">
    <property type="entry name" value="Rap/Ran_GAP_dom"/>
</dbReference>
<name>A0A2D4GJW3_MICCO</name>
<reference evidence="3" key="1">
    <citation type="submission" date="2017-07" db="EMBL/GenBank/DDBJ databases">
        <authorList>
            <person name="Mikheyev A."/>
            <person name="Grau M."/>
        </authorList>
    </citation>
    <scope>NUCLEOTIDE SEQUENCE</scope>
    <source>
        <tissue evidence="3">Venom_gland</tissue>
    </source>
</reference>
<evidence type="ECO:0000313" key="3">
    <source>
        <dbReference type="EMBL" id="LAA59676.1"/>
    </source>
</evidence>
<dbReference type="PANTHER" id="PTHR15711">
    <property type="entry name" value="RAP GTPASE-ACTIVATING PROTEIN"/>
    <property type="match status" value="1"/>
</dbReference>
<reference evidence="3" key="2">
    <citation type="submission" date="2017-11" db="EMBL/GenBank/DDBJ databases">
        <title>Coralsnake Venomics: Analyses of Venom Gland Transcriptomes and Proteomes of Six Brazilian Taxa.</title>
        <authorList>
            <person name="Aird S.D."/>
            <person name="Jorge da Silva N."/>
            <person name="Qiu L."/>
            <person name="Villar-Briones A."/>
            <person name="Aparecida-Saddi V."/>
            <person name="Campos-Telles M.P."/>
            <person name="Grau M."/>
            <person name="Mikheyev A.S."/>
        </authorList>
    </citation>
    <scope>NUCLEOTIDE SEQUENCE</scope>
    <source>
        <tissue evidence="3">Venom_gland</tissue>
    </source>
</reference>
<dbReference type="PANTHER" id="PTHR15711:SF17">
    <property type="entry name" value="RAP1 GTPASE-ACTIVATING PROTEIN 2"/>
    <property type="match status" value="1"/>
</dbReference>
<dbReference type="Pfam" id="PF21022">
    <property type="entry name" value="Rap-GAP_dimer"/>
    <property type="match status" value="1"/>
</dbReference>
<dbReference type="InterPro" id="IPR050989">
    <property type="entry name" value="Rap1_Ran_GAP"/>
</dbReference>
<dbReference type="GO" id="GO:0005737">
    <property type="term" value="C:cytoplasm"/>
    <property type="evidence" value="ECO:0007669"/>
    <property type="project" value="TreeGrafter"/>
</dbReference>
<dbReference type="EMBL" id="IACJ01132006">
    <property type="protein sequence ID" value="LAA59676.1"/>
    <property type="molecule type" value="Transcribed_RNA"/>
</dbReference>